<reference evidence="2 3" key="1">
    <citation type="submission" date="2021-05" db="EMBL/GenBank/DDBJ databases">
        <title>Bacteria Genome sequencing.</title>
        <authorList>
            <person name="Takabe Y."/>
            <person name="Nakajima Y."/>
            <person name="Suzuki S."/>
            <person name="Shiozaki T."/>
        </authorList>
    </citation>
    <scope>NUCLEOTIDE SEQUENCE [LARGE SCALE GENOMIC DNA]</scope>
    <source>
        <strain evidence="2 3">AI_62</strain>
    </source>
</reference>
<dbReference type="Pfam" id="PF17272">
    <property type="entry name" value="DUF5337"/>
    <property type="match status" value="1"/>
</dbReference>
<evidence type="ECO:0000256" key="1">
    <source>
        <dbReference type="SAM" id="Phobius"/>
    </source>
</evidence>
<sequence length="75" mass="8567">MTEPTPHDRQIARIQRNAALVILGTFAVWLPAQGLAAWLDLPVRLMGLLDLVALAALAWALILLWRVRRMRRKEE</sequence>
<comment type="caution">
    <text evidence="2">The sequence shown here is derived from an EMBL/GenBank/DDBJ whole genome shotgun (WGS) entry which is preliminary data.</text>
</comment>
<evidence type="ECO:0000313" key="3">
    <source>
        <dbReference type="Proteomes" id="UP000786693"/>
    </source>
</evidence>
<feature type="transmembrane region" description="Helical" evidence="1">
    <location>
        <begin position="18"/>
        <end position="39"/>
    </location>
</feature>
<dbReference type="Proteomes" id="UP000786693">
    <property type="component" value="Unassembled WGS sequence"/>
</dbReference>
<proteinExistence type="predicted"/>
<dbReference type="InterPro" id="IPR020308">
    <property type="entry name" value="Uncharacterised_Ynq1"/>
</dbReference>
<keyword evidence="1" id="KW-0472">Membrane</keyword>
<evidence type="ECO:0000313" key="2">
    <source>
        <dbReference type="EMBL" id="GIT96747.1"/>
    </source>
</evidence>
<keyword evidence="3" id="KW-1185">Reference proteome</keyword>
<feature type="transmembrane region" description="Helical" evidence="1">
    <location>
        <begin position="45"/>
        <end position="65"/>
    </location>
</feature>
<gene>
    <name evidence="2" type="ORF">JANAI62_33700</name>
</gene>
<organism evidence="2 3">
    <name type="scientific">Jannaschia pagri</name>
    <dbReference type="NCBI Taxonomy" id="2829797"/>
    <lineage>
        <taxon>Bacteria</taxon>
        <taxon>Pseudomonadati</taxon>
        <taxon>Pseudomonadota</taxon>
        <taxon>Alphaproteobacteria</taxon>
        <taxon>Rhodobacterales</taxon>
        <taxon>Roseobacteraceae</taxon>
        <taxon>Jannaschia</taxon>
    </lineage>
</organism>
<dbReference type="EMBL" id="BPFH01000007">
    <property type="protein sequence ID" value="GIT96747.1"/>
    <property type="molecule type" value="Genomic_DNA"/>
</dbReference>
<dbReference type="RefSeq" id="WP_220750239.1">
    <property type="nucleotide sequence ID" value="NZ_BPFH01000007.1"/>
</dbReference>
<keyword evidence="1" id="KW-1133">Transmembrane helix</keyword>
<keyword evidence="1" id="KW-0812">Transmembrane</keyword>
<accession>A0ABQ4NRP7</accession>
<name>A0ABQ4NRP7_9RHOB</name>
<protein>
    <submittedName>
        <fullName evidence="2">Uncharacterized protein</fullName>
    </submittedName>
</protein>